<evidence type="ECO:0000313" key="4">
    <source>
        <dbReference type="EMBL" id="KUG00319.1"/>
    </source>
</evidence>
<dbReference type="GO" id="GO:0007035">
    <property type="term" value="P:vacuolar acidification"/>
    <property type="evidence" value="ECO:0007669"/>
    <property type="project" value="TreeGrafter"/>
</dbReference>
<feature type="compositionally biased region" description="Polar residues" evidence="2">
    <location>
        <begin position="1169"/>
        <end position="1186"/>
    </location>
</feature>
<dbReference type="PROSITE" id="PS50294">
    <property type="entry name" value="WD_REPEATS_REGION"/>
    <property type="match status" value="1"/>
</dbReference>
<accession>A0A0W8DV57</accession>
<dbReference type="InterPro" id="IPR001680">
    <property type="entry name" value="WD40_rpt"/>
</dbReference>
<dbReference type="Pfam" id="PF12234">
    <property type="entry name" value="Rav1p_C"/>
    <property type="match status" value="1"/>
</dbReference>
<comment type="caution">
    <text evidence="4">The sequence shown here is derived from an EMBL/GenBank/DDBJ whole genome shotgun (WGS) entry which is preliminary data.</text>
</comment>
<dbReference type="PANTHER" id="PTHR13950:SF9">
    <property type="entry name" value="RABCONNECTIN-3A"/>
    <property type="match status" value="1"/>
</dbReference>
<dbReference type="Pfam" id="PF00400">
    <property type="entry name" value="WD40"/>
    <property type="match status" value="2"/>
</dbReference>
<dbReference type="SMART" id="SM00320">
    <property type="entry name" value="WD40"/>
    <property type="match status" value="6"/>
</dbReference>
<feature type="region of interest" description="Disordered" evidence="2">
    <location>
        <begin position="2039"/>
        <end position="2076"/>
    </location>
</feature>
<dbReference type="STRING" id="4790.A0A0W8DV57"/>
<dbReference type="InterPro" id="IPR015943">
    <property type="entry name" value="WD40/YVTN_repeat-like_dom_sf"/>
</dbReference>
<evidence type="ECO:0000313" key="5">
    <source>
        <dbReference type="Proteomes" id="UP000052943"/>
    </source>
</evidence>
<sequence length="2604" mass="284117">MVFRVEESVAAVGAPTLGTQADLLVCQAVFESSRYLVYTSESLLVVLVEAPPVSTLDQSNLAPRFELWQVWNAQDAILCVRFNSSKKAARGALALCIEEGRGVLLMPSSATSSRAATTAEASKASTLDDRSGSRLGSVTAGSDLIPSTDYVKAHLYLHLPRWAESVRWKCDDRLLNHLEWVESGDDLFLLGAGEKLSIWKLVDDSVQVYLQRTVTLSGGGGPGMDSLLAVEPVCHFDVAPGGSFAATAGKHDRIVKVWDLGELSPHEGAPMSMFLAHTRALVSMTWSKDVNVYNSRSTVPTTGACEMLFTLDRAGDIFIWRKNVAPLRSFVLWKHFAAVDFCLSSIDENDVSIESRIQIFGLVDHYWARELSKTVSSIKEALLSESTVMDALCLFHYGYGSLNEARRNELGSQRMDSITQMNAKLLGDRSGAMADTSVGEALIPGNVALEKTFVVNLLYGILDNGDLCIFRGEAVPFTGASPKMSLLLSYDGLREQLVGAHVFSVSSSDYQDQESASAGFFVEVLFQQKEGESYMKCARLKLRVDSSSDSTRRGSVSYSVQSCEVGAASRSMMSATKEGDVQSASLSVANMKSRCLSDPQANGGELAVKIATTNMGGRLNIFLASGSLRRLDVACHSRTDNAVGPVTHTALFEERGVLYLFIGGKLHVAMVNPDTEIKVIESSPSDQLGSQKKHSLSIAGHGALTLTTCYTDVSNDFEELDELISVEIPESVKTEWANSLSFFSSPTTSNPTKDFSMAIGVQKGGRKLTAWVFSFEMTVSGSLASSVKLFRKTTVDLPGTRLLGVANVPLLNSFEVTFASFDADSLLTLWTFADLGDLLEVKSAHRVDVGALMRLVNQAQRSHMEFHPTEEQAVFKQFSFSLCGRVAILFGGGDSEADDKICFLPTMERTLEGVIEVPRKQFGQVVSLEWTPPVTPERSCELLFLSTTTIGMLKFDCSVPSNKWSIAWSSSRFSVRPEKISSLSSYPYGLLQIGSSLTHLNIRDIDGAGFLSPFQLSFASPVHLRGQFLGFQPASKAVPAYHPITLMYLLARGSFETLERILEHVKVKIVEHEETCYLRMTDDTVLRTLPLLSLSKLLGDPTSTESKYDERSDVYLRGKSSKGSGGAGYGAVSSAPARASDLFAMDFGASRRYGASAGGADRADMLFAPQSTISDSPSSQTTATSKSKMETDEFPNFFNKHKGSLTFMPPRESEIFLAIVAGIKKTLSWERDSSRQKDEAALRFHASLLWPVDPPASGTSSQSTATESDTPDQQVFNETTALTPSLQAVTGLCSEQVAWGALSDFQPELLQECFPTGTMSWKEMRRLRLPFWLKSSAKLVQFTEKVAQAEYAANRDPFAVAVFYVLLGKTSLLASLFKMANESRISELLRNNFSDLRWKNAAIKNAYVLKTKQRYELSAAFFLLGSKVTEAVSVAEQADETLVLSFLIARISEKWDLGGQDDSLRSSGVADFSQASFTGLSTNLRGLADQLGANSGTTGGESSEAKNVCIDFLNTAVWAKASKCGDVYMCFLVKYFLGETRSAIDILMTPPTIDMKSMFGDMENATVDPSSMYWSAFGKSLLGACDLLRFLRKTIMPMKLALKEKIIRLNTSAVLRMQDAGLGIPALIHQRDVASFVQEFRRERATSFAVTAFLACRQRILMAAIGNQVDFLYATFLKSMREAMTTPASSASSRFDLEDRLNEEIQCIVYHGGDYVLPGVPESSKDNMKHRVRTAVVQSLVHSGRLAALDFLVSGWSNSDGSSSKFAFTSPLPQFIEVIVEGVATVASGDLMSAATDSLHTRKVDQTCSNLLAMATRLLLWLQYFFLKPAKQRATLPNREFVRIAVAAVHSVICVCCRYLKNPCCLYRVLGLIFPHKDILSSNSEEALNDIAGGDLCVICTPLRRPTITPNTGASSLHQDIPVLYQAVCMLELELDEFTAAVKTNRLHHPMPSRDFETSLFSYCSYWGLVLVMAADAMPAHLSKVAGQDVACTVELFKELVEAWRNYSNRLAGFALKHLLCDLAGFFFSPFSISHAPSSPTLPTSPRGLPSPSRSGAVGSPRAFLADGPGSPPSPQRLNRRQLLKCECERCPWLLLVELFADKNELLLRLNAQLECCSEKIDEEVRWGRLPEPASRKSALTRSQKLLLSTVAESATTFSRAANLADQLKRRMAMPTTASVHVQCVYRSETNIKAMCFNRAAGEDAEVSVCSNKGIFRASSMDYADGSRFQFKGIYASPQTAFFSADASLSSPVKRRQASDAMHSGNFSPSSNLATRSVAPPSPLRNPAHLLSSPSEPKTASFKPTAVASHPFLPLFVSGNHKGRMHLWSYDRLSAICAFQTKDIVTVLDGFALYGIFGFILDLTLICSRIQQVRRCYLLGAVDAMGHLFMWKFSDLDRSPYYREIVCHDKGAKGLVFLNSSSTLATVGTSSEKRSVCVWDTLLPTSKALVAAPACHPAGATSVAFSSTHQLLITGGAGGALSIFDMRQRRVLHTISNAHETPIKTVALHPSGDCVLSGSAGGDVKIWSLPIFREVAFLSKVHVKPSFLGDATNFLSDAASNVAINVTNSSWGVTDAVATKDAFYTSGTDGSIQRLKVPSLGTRL</sequence>
<gene>
    <name evidence="4" type="ORF">AM587_10009407</name>
</gene>
<proteinExistence type="predicted"/>
<dbReference type="InterPro" id="IPR052208">
    <property type="entry name" value="DmX-like/RAVE_component"/>
</dbReference>
<feature type="compositionally biased region" description="Polar residues" evidence="2">
    <location>
        <begin position="2265"/>
        <end position="2275"/>
    </location>
</feature>
<evidence type="ECO:0000259" key="3">
    <source>
        <dbReference type="Pfam" id="PF12234"/>
    </source>
</evidence>
<dbReference type="PROSITE" id="PS50082">
    <property type="entry name" value="WD_REPEATS_2"/>
    <property type="match status" value="1"/>
</dbReference>
<reference evidence="4 5" key="1">
    <citation type="submission" date="2015-11" db="EMBL/GenBank/DDBJ databases">
        <title>Genomes and virulence difference between two physiological races of Phytophthora nicotianae.</title>
        <authorList>
            <person name="Liu H."/>
            <person name="Ma X."/>
            <person name="Yu H."/>
            <person name="Fang D."/>
            <person name="Li Y."/>
            <person name="Wang X."/>
            <person name="Wang W."/>
            <person name="Dong Y."/>
            <person name="Xiao B."/>
        </authorList>
    </citation>
    <scope>NUCLEOTIDE SEQUENCE [LARGE SCALE GENOMIC DNA]</scope>
    <source>
        <strain evidence="5">race 0</strain>
    </source>
</reference>
<keyword evidence="1" id="KW-0853">WD repeat</keyword>
<dbReference type="InterPro" id="IPR022033">
    <property type="entry name" value="Rav1p_C"/>
</dbReference>
<dbReference type="EMBL" id="LNFO01000713">
    <property type="protein sequence ID" value="KUG00319.1"/>
    <property type="molecule type" value="Genomic_DNA"/>
</dbReference>
<name>A0A0W8DV57_PHYNI</name>
<dbReference type="InterPro" id="IPR036322">
    <property type="entry name" value="WD40_repeat_dom_sf"/>
</dbReference>
<evidence type="ECO:0000256" key="1">
    <source>
        <dbReference type="PROSITE-ProRule" id="PRU00221"/>
    </source>
</evidence>
<feature type="domain" description="RAVE complex protein Rav1 C-terminal" evidence="3">
    <location>
        <begin position="1292"/>
        <end position="1454"/>
    </location>
</feature>
<dbReference type="OrthoDB" id="342131at2759"/>
<dbReference type="Proteomes" id="UP000052943">
    <property type="component" value="Unassembled WGS sequence"/>
</dbReference>
<evidence type="ECO:0000256" key="2">
    <source>
        <dbReference type="SAM" id="MobiDB-lite"/>
    </source>
</evidence>
<feature type="region of interest" description="Disordered" evidence="2">
    <location>
        <begin position="2254"/>
        <end position="2279"/>
    </location>
</feature>
<dbReference type="Gene3D" id="2.130.10.10">
    <property type="entry name" value="YVTN repeat-like/Quinoprotein amine dehydrogenase"/>
    <property type="match status" value="2"/>
</dbReference>
<feature type="region of interest" description="Disordered" evidence="2">
    <location>
        <begin position="1169"/>
        <end position="1190"/>
    </location>
</feature>
<feature type="repeat" description="WD" evidence="1">
    <location>
        <begin position="2496"/>
        <end position="2529"/>
    </location>
</feature>
<dbReference type="GO" id="GO:0043291">
    <property type="term" value="C:RAVE complex"/>
    <property type="evidence" value="ECO:0007669"/>
    <property type="project" value="TreeGrafter"/>
</dbReference>
<organism evidence="4 5">
    <name type="scientific">Phytophthora nicotianae</name>
    <name type="common">Potato buckeye rot agent</name>
    <name type="synonym">Phytophthora parasitica</name>
    <dbReference type="NCBI Taxonomy" id="4792"/>
    <lineage>
        <taxon>Eukaryota</taxon>
        <taxon>Sar</taxon>
        <taxon>Stramenopiles</taxon>
        <taxon>Oomycota</taxon>
        <taxon>Peronosporomycetes</taxon>
        <taxon>Peronosporales</taxon>
        <taxon>Peronosporaceae</taxon>
        <taxon>Phytophthora</taxon>
    </lineage>
</organism>
<protein>
    <submittedName>
        <fullName evidence="4">DmX protein 1</fullName>
    </submittedName>
</protein>
<dbReference type="SUPFAM" id="SSF50978">
    <property type="entry name" value="WD40 repeat-like"/>
    <property type="match status" value="2"/>
</dbReference>
<feature type="compositionally biased region" description="Low complexity" evidence="2">
    <location>
        <begin position="2039"/>
        <end position="2056"/>
    </location>
</feature>
<dbReference type="PANTHER" id="PTHR13950">
    <property type="entry name" value="RABCONNECTIN-RELATED"/>
    <property type="match status" value="1"/>
</dbReference>